<reference evidence="3 4" key="2">
    <citation type="journal article" date="2013" name="PLoS ONE">
        <title>INDIGO - INtegrated Data Warehouse of MIcrobial GenOmes with Examples from the Red Sea Extremophiles.</title>
        <authorList>
            <person name="Alam I."/>
            <person name="Antunes A."/>
            <person name="Kamau A.A."/>
            <person name="Ba Alawi W."/>
            <person name="Kalkatawi M."/>
            <person name="Stingl U."/>
            <person name="Bajic V.B."/>
        </authorList>
    </citation>
    <scope>NUCLEOTIDE SEQUENCE [LARGE SCALE GENOMIC DNA]</scope>
    <source>
        <strain evidence="3 4">E1L3A</strain>
    </source>
</reference>
<dbReference type="SUPFAM" id="SSF51735">
    <property type="entry name" value="NAD(P)-binding Rossmann-fold domains"/>
    <property type="match status" value="1"/>
</dbReference>
<dbReference type="Gene3D" id="3.40.50.720">
    <property type="entry name" value="NAD(P)-binding Rossmann-like Domain"/>
    <property type="match status" value="1"/>
</dbReference>
<dbReference type="STRING" id="1033802.SSPSH_002223"/>
<dbReference type="InterPro" id="IPR036291">
    <property type="entry name" value="NAD(P)-bd_dom_sf"/>
</dbReference>
<organism evidence="3 4">
    <name type="scientific">Salinisphaera shabanensis E1L3A</name>
    <dbReference type="NCBI Taxonomy" id="1033802"/>
    <lineage>
        <taxon>Bacteria</taxon>
        <taxon>Pseudomonadati</taxon>
        <taxon>Pseudomonadota</taxon>
        <taxon>Gammaproteobacteria</taxon>
        <taxon>Salinisphaerales</taxon>
        <taxon>Salinisphaeraceae</taxon>
        <taxon>Salinisphaera</taxon>
    </lineage>
</organism>
<comment type="caution">
    <text evidence="3">The sequence shown here is derived from an EMBL/GenBank/DDBJ whole genome shotgun (WGS) entry which is preliminary data.</text>
</comment>
<gene>
    <name evidence="3" type="ORF">SSPSH_002223</name>
</gene>
<accession>U2ELC2</accession>
<name>U2ELC2_9GAMM</name>
<sequence>MKIGIIGAGNIGGNLARLFREAGHEVAVSARRPDRIDIDGARIATPEQAALFGEVVIVAVPLIAAGDLPVAALRDKIVVDTMNYYPARDGRIAALDAFETTTSEWAARHVPGAIWVKAFNAILAIDLPGEQRPAVEGMRALPIAGDDARAKTRVAELHADIGFEAVDAGLLHESWRFERAMPAYCIPLNQAELVAKLAQAERGQELPHNSWYRNNA</sequence>
<feature type="domain" description="Pyrroline-5-carboxylate reductase catalytic N-terminal" evidence="2">
    <location>
        <begin position="2"/>
        <end position="84"/>
    </location>
</feature>
<dbReference type="OrthoDB" id="1523398at2"/>
<dbReference type="PANTHER" id="PTHR14239">
    <property type="entry name" value="DUDULIN-RELATED"/>
    <property type="match status" value="1"/>
</dbReference>
<reference evidence="3 4" key="1">
    <citation type="journal article" date="2011" name="J. Bacteriol.">
        <title>Genome sequence of Salinisphaera shabanensis, a gammaproteobacterium from the harsh, variable environment of the brine-seawater interface of the Shaban Deep in the Red Sea.</title>
        <authorList>
            <person name="Antunes A."/>
            <person name="Alam I."/>
            <person name="Bajic V.B."/>
            <person name="Stingl U."/>
        </authorList>
    </citation>
    <scope>NUCLEOTIDE SEQUENCE [LARGE SCALE GENOMIC DNA]</scope>
    <source>
        <strain evidence="3 4">E1L3A</strain>
    </source>
</reference>
<keyword evidence="4" id="KW-1185">Reference proteome</keyword>
<dbReference type="AlphaFoldDB" id="U2ELC2"/>
<dbReference type="EMBL" id="AFNV02000015">
    <property type="protein sequence ID" value="ERJ18730.1"/>
    <property type="molecule type" value="Genomic_DNA"/>
</dbReference>
<dbReference type="Proteomes" id="UP000006242">
    <property type="component" value="Unassembled WGS sequence"/>
</dbReference>
<keyword evidence="1 3" id="KW-0560">Oxidoreductase</keyword>
<dbReference type="GO" id="GO:0016491">
    <property type="term" value="F:oxidoreductase activity"/>
    <property type="evidence" value="ECO:0007669"/>
    <property type="project" value="UniProtKB-KW"/>
</dbReference>
<dbReference type="eggNOG" id="COG2085">
    <property type="taxonomic scope" value="Bacteria"/>
</dbReference>
<dbReference type="Pfam" id="PF03807">
    <property type="entry name" value="F420_oxidored"/>
    <property type="match status" value="1"/>
</dbReference>
<protein>
    <submittedName>
        <fullName evidence="3">Metalloreductase STEAP3 protein</fullName>
        <ecNumber evidence="3">1.16.1.-</ecNumber>
    </submittedName>
</protein>
<dbReference type="InterPro" id="IPR028939">
    <property type="entry name" value="P5C_Rdtase_cat_N"/>
</dbReference>
<dbReference type="EC" id="1.16.1.-" evidence="3"/>
<evidence type="ECO:0000313" key="3">
    <source>
        <dbReference type="EMBL" id="ERJ18730.1"/>
    </source>
</evidence>
<evidence type="ECO:0000256" key="1">
    <source>
        <dbReference type="ARBA" id="ARBA00023002"/>
    </source>
</evidence>
<evidence type="ECO:0000313" key="4">
    <source>
        <dbReference type="Proteomes" id="UP000006242"/>
    </source>
</evidence>
<proteinExistence type="predicted"/>
<dbReference type="InterPro" id="IPR051267">
    <property type="entry name" value="STEAP_metalloreductase"/>
</dbReference>
<evidence type="ECO:0000259" key="2">
    <source>
        <dbReference type="Pfam" id="PF03807"/>
    </source>
</evidence>